<evidence type="ECO:0000256" key="5">
    <source>
        <dbReference type="ARBA" id="ARBA00022695"/>
    </source>
</evidence>
<dbReference type="EMBL" id="JAVRRJ010000006">
    <property type="protein sequence ID" value="KAK5083884.1"/>
    <property type="molecule type" value="Genomic_DNA"/>
</dbReference>
<dbReference type="PANTHER" id="PTHR10367:SF17">
    <property type="entry name" value="MRNA-CAPPING ENZYME"/>
    <property type="match status" value="1"/>
</dbReference>
<dbReference type="Gene3D" id="2.40.50.140">
    <property type="entry name" value="Nucleic acid-binding proteins"/>
    <property type="match status" value="1"/>
</dbReference>
<dbReference type="InterPro" id="IPR013846">
    <property type="entry name" value="mRNA_cap_enzyme_C"/>
</dbReference>
<proteinExistence type="predicted"/>
<dbReference type="Pfam" id="PF01331">
    <property type="entry name" value="mRNA_cap_enzyme"/>
    <property type="match status" value="1"/>
</dbReference>
<evidence type="ECO:0000256" key="8">
    <source>
        <dbReference type="ARBA" id="ARBA00023134"/>
    </source>
</evidence>
<evidence type="ECO:0000256" key="10">
    <source>
        <dbReference type="ARBA" id="ARBA00044624"/>
    </source>
</evidence>
<dbReference type="Gene3D" id="3.30.470.30">
    <property type="entry name" value="DNA ligase/mRNA capping enzyme"/>
    <property type="match status" value="1"/>
</dbReference>
<keyword evidence="14" id="KW-1185">Reference proteome</keyword>
<feature type="domain" description="mRNA capping enzyme C-terminal" evidence="12">
    <location>
        <begin position="233"/>
        <end position="371"/>
    </location>
</feature>
<evidence type="ECO:0000313" key="13">
    <source>
        <dbReference type="EMBL" id="KAK5083884.1"/>
    </source>
</evidence>
<dbReference type="GO" id="GO:0005525">
    <property type="term" value="F:GTP binding"/>
    <property type="evidence" value="ECO:0007669"/>
    <property type="project" value="UniProtKB-KW"/>
</dbReference>
<dbReference type="Proteomes" id="UP001309876">
    <property type="component" value="Unassembled WGS sequence"/>
</dbReference>
<dbReference type="InterPro" id="IPR012340">
    <property type="entry name" value="NA-bd_OB-fold"/>
</dbReference>
<dbReference type="SUPFAM" id="SSF50249">
    <property type="entry name" value="Nucleic acid-binding proteins"/>
    <property type="match status" value="1"/>
</dbReference>
<evidence type="ECO:0000256" key="2">
    <source>
        <dbReference type="ARBA" id="ARBA00012475"/>
    </source>
</evidence>
<dbReference type="InterPro" id="IPR051029">
    <property type="entry name" value="mRNA_Capping_Enz/RNA_Phosphat"/>
</dbReference>
<evidence type="ECO:0000256" key="7">
    <source>
        <dbReference type="ARBA" id="ARBA00023042"/>
    </source>
</evidence>
<keyword evidence="8" id="KW-0342">GTP-binding</keyword>
<sequence length="394" mass="45828">MAHPVPDLIAKVGGVWAGQDLQNEFQREVAEMLKRNNPRVFPGAQPVSFAKKHLDELKTQDYFVCEKTDGLRVLLYLTDDGQNPPVTPVAYLIDRRNDYYWVDRLRFPHHENNPTYSRFHTRTLLDGELVEDRHPDGRTTIKFLAFDCLVCDNKDMRERPLDKRLAYLKAYILKPYTAWLKDFPAQASQQAFIFDDKKTEFAYSLQRMFEEIIPQVKKLHDQHILKWKPPHDNTVDFLMHIEWATIKPDLGDPDQSLQHDYDSLPAGIGLYIYHGRNMDYSYVADLYLTSAEWDGLKLRGVPLQDAIVECFLEDTTTSDGSSSKEQPDGPAHIKRWRLYRMRDDKDEANHISTFESVIDSIQDHITEQDLLNHADAIRAAWKARDARKSSRPPQ</sequence>
<keyword evidence="9" id="KW-0539">Nucleus</keyword>
<dbReference type="GO" id="GO:0005634">
    <property type="term" value="C:nucleus"/>
    <property type="evidence" value="ECO:0007669"/>
    <property type="project" value="UniProtKB-SubCell"/>
</dbReference>
<dbReference type="GO" id="GO:0006370">
    <property type="term" value="P:7-methylguanosine mRNA capping"/>
    <property type="evidence" value="ECO:0007669"/>
    <property type="project" value="UniProtKB-KW"/>
</dbReference>
<feature type="domain" description="mRNA capping enzyme adenylation" evidence="11">
    <location>
        <begin position="45"/>
        <end position="225"/>
    </location>
</feature>
<comment type="caution">
    <text evidence="13">The sequence shown here is derived from an EMBL/GenBank/DDBJ whole genome shotgun (WGS) entry which is preliminary data.</text>
</comment>
<evidence type="ECO:0000259" key="11">
    <source>
        <dbReference type="Pfam" id="PF01331"/>
    </source>
</evidence>
<dbReference type="GO" id="GO:0005524">
    <property type="term" value="F:ATP binding"/>
    <property type="evidence" value="ECO:0007669"/>
    <property type="project" value="InterPro"/>
</dbReference>
<protein>
    <recommendedName>
        <fullName evidence="2">mRNA guanylyltransferase</fullName>
        <ecNumber evidence="2">2.7.7.50</ecNumber>
    </recommendedName>
</protein>
<evidence type="ECO:0000256" key="6">
    <source>
        <dbReference type="ARBA" id="ARBA00022741"/>
    </source>
</evidence>
<dbReference type="Pfam" id="PF03919">
    <property type="entry name" value="mRNA_cap_C"/>
    <property type="match status" value="1"/>
</dbReference>
<evidence type="ECO:0000256" key="3">
    <source>
        <dbReference type="ARBA" id="ARBA00022664"/>
    </source>
</evidence>
<keyword evidence="5 13" id="KW-0548">Nucleotidyltransferase</keyword>
<evidence type="ECO:0000259" key="12">
    <source>
        <dbReference type="Pfam" id="PF03919"/>
    </source>
</evidence>
<dbReference type="AlphaFoldDB" id="A0AAN7YEZ4"/>
<keyword evidence="4 13" id="KW-0808">Transferase</keyword>
<organism evidence="13 14">
    <name type="scientific">Lithohypha guttulata</name>
    <dbReference type="NCBI Taxonomy" id="1690604"/>
    <lineage>
        <taxon>Eukaryota</taxon>
        <taxon>Fungi</taxon>
        <taxon>Dikarya</taxon>
        <taxon>Ascomycota</taxon>
        <taxon>Pezizomycotina</taxon>
        <taxon>Eurotiomycetes</taxon>
        <taxon>Chaetothyriomycetidae</taxon>
        <taxon>Chaetothyriales</taxon>
        <taxon>Trichomeriaceae</taxon>
        <taxon>Lithohypha</taxon>
    </lineage>
</organism>
<comment type="subcellular location">
    <subcellularLocation>
        <location evidence="1">Nucleus</location>
    </subcellularLocation>
</comment>
<dbReference type="PANTHER" id="PTHR10367">
    <property type="entry name" value="MRNA-CAPPING ENZYME"/>
    <property type="match status" value="1"/>
</dbReference>
<name>A0AAN7YEZ4_9EURO</name>
<evidence type="ECO:0000256" key="9">
    <source>
        <dbReference type="ARBA" id="ARBA00023242"/>
    </source>
</evidence>
<dbReference type="CDD" id="cd07895">
    <property type="entry name" value="Adenylation_mRNA_capping"/>
    <property type="match status" value="1"/>
</dbReference>
<keyword evidence="6" id="KW-0547">Nucleotide-binding</keyword>
<evidence type="ECO:0000256" key="1">
    <source>
        <dbReference type="ARBA" id="ARBA00004123"/>
    </source>
</evidence>
<accession>A0AAN7YEZ4</accession>
<reference evidence="13 14" key="1">
    <citation type="submission" date="2023-08" db="EMBL/GenBank/DDBJ databases">
        <title>Black Yeasts Isolated from many extreme environments.</title>
        <authorList>
            <person name="Coleine C."/>
            <person name="Stajich J.E."/>
            <person name="Selbmann L."/>
        </authorList>
    </citation>
    <scope>NUCLEOTIDE SEQUENCE [LARGE SCALE GENOMIC DNA]</scope>
    <source>
        <strain evidence="13 14">CCFEE 5910</strain>
    </source>
</reference>
<gene>
    <name evidence="13" type="primary">CEG1</name>
    <name evidence="13" type="ORF">LTR05_006391</name>
</gene>
<comment type="catalytic activity">
    <reaction evidence="10">
        <text>a 5'-end diphospho-ribonucleoside in mRNA + GTP + H(+) = a 5'-end (5'-triphosphoguanosine)-ribonucleoside in mRNA + diphosphate</text>
        <dbReference type="Rhea" id="RHEA:67012"/>
        <dbReference type="Rhea" id="RHEA-COMP:17165"/>
        <dbReference type="Rhea" id="RHEA-COMP:17166"/>
        <dbReference type="ChEBI" id="CHEBI:15378"/>
        <dbReference type="ChEBI" id="CHEBI:33019"/>
        <dbReference type="ChEBI" id="CHEBI:37565"/>
        <dbReference type="ChEBI" id="CHEBI:167616"/>
        <dbReference type="ChEBI" id="CHEBI:167617"/>
        <dbReference type="EC" id="2.7.7.50"/>
    </reaction>
    <physiologicalReaction direction="left-to-right" evidence="10">
        <dbReference type="Rhea" id="RHEA:67013"/>
    </physiologicalReaction>
</comment>
<evidence type="ECO:0000256" key="4">
    <source>
        <dbReference type="ARBA" id="ARBA00022679"/>
    </source>
</evidence>
<dbReference type="GO" id="GO:0004484">
    <property type="term" value="F:mRNA guanylyltransferase activity"/>
    <property type="evidence" value="ECO:0007669"/>
    <property type="project" value="UniProtKB-EC"/>
</dbReference>
<dbReference type="InterPro" id="IPR001339">
    <property type="entry name" value="mRNA_cap_enzyme_adenylation"/>
</dbReference>
<dbReference type="EC" id="2.7.7.50" evidence="2"/>
<keyword evidence="3" id="KW-0507">mRNA processing</keyword>
<dbReference type="SUPFAM" id="SSF56091">
    <property type="entry name" value="DNA ligase/mRNA capping enzyme, catalytic domain"/>
    <property type="match status" value="1"/>
</dbReference>
<evidence type="ECO:0000313" key="14">
    <source>
        <dbReference type="Proteomes" id="UP001309876"/>
    </source>
</evidence>
<keyword evidence="7" id="KW-0506">mRNA capping</keyword>